<evidence type="ECO:0000256" key="3">
    <source>
        <dbReference type="ARBA" id="ARBA00023082"/>
    </source>
</evidence>
<evidence type="ECO:0000313" key="8">
    <source>
        <dbReference type="EMBL" id="KKO05463.1"/>
    </source>
</evidence>
<dbReference type="EMBL" id="LAZR01000019">
    <property type="protein sequence ID" value="KKO05463.1"/>
    <property type="molecule type" value="Genomic_DNA"/>
</dbReference>
<accession>A0A0F9VZP0</accession>
<protein>
    <recommendedName>
        <fullName evidence="9">HTH luxR-type domain-containing protein</fullName>
    </recommendedName>
</protein>
<dbReference type="CDD" id="cd06171">
    <property type="entry name" value="Sigma70_r4"/>
    <property type="match status" value="1"/>
</dbReference>
<dbReference type="InterPro" id="IPR014284">
    <property type="entry name" value="RNA_pol_sigma-70_dom"/>
</dbReference>
<keyword evidence="2" id="KW-0805">Transcription regulation</keyword>
<keyword evidence="3" id="KW-0731">Sigma factor</keyword>
<gene>
    <name evidence="8" type="ORF">LCGC14_0077350</name>
</gene>
<comment type="similarity">
    <text evidence="1">Belongs to the sigma-70 factor family. ECF subfamily.</text>
</comment>
<dbReference type="Gene3D" id="1.10.10.10">
    <property type="entry name" value="Winged helix-like DNA-binding domain superfamily/Winged helix DNA-binding domain"/>
    <property type="match status" value="1"/>
</dbReference>
<evidence type="ECO:0000256" key="1">
    <source>
        <dbReference type="ARBA" id="ARBA00010641"/>
    </source>
</evidence>
<proteinExistence type="inferred from homology"/>
<dbReference type="InterPro" id="IPR013249">
    <property type="entry name" value="RNA_pol_sigma70_r4_t2"/>
</dbReference>
<dbReference type="PANTHER" id="PTHR43133:SF8">
    <property type="entry name" value="RNA POLYMERASE SIGMA FACTOR HI_1459-RELATED"/>
    <property type="match status" value="1"/>
</dbReference>
<keyword evidence="4" id="KW-0238">DNA-binding</keyword>
<evidence type="ECO:0000259" key="6">
    <source>
        <dbReference type="Pfam" id="PF04542"/>
    </source>
</evidence>
<dbReference type="AlphaFoldDB" id="A0A0F9VZP0"/>
<dbReference type="InterPro" id="IPR013324">
    <property type="entry name" value="RNA_pol_sigma_r3/r4-like"/>
</dbReference>
<dbReference type="GO" id="GO:0006352">
    <property type="term" value="P:DNA-templated transcription initiation"/>
    <property type="evidence" value="ECO:0007669"/>
    <property type="project" value="InterPro"/>
</dbReference>
<dbReference type="GO" id="GO:0003677">
    <property type="term" value="F:DNA binding"/>
    <property type="evidence" value="ECO:0007669"/>
    <property type="project" value="UniProtKB-KW"/>
</dbReference>
<dbReference type="Gene3D" id="1.10.1740.10">
    <property type="match status" value="1"/>
</dbReference>
<name>A0A0F9VZP0_9ZZZZ</name>
<sequence length="190" mass="21239">MLTDEDIMVAIVAGDQRVYADTVRRHARPIAIYAYRMLGSESEAEDIAQETFLRLWTQATRWQPGKAALSTWLHRIAHNLCIDFMRKNKAALANELSDDLVGDQMSAEAMLDNNIEYNKLQVALGRLPERQRSALVLTHYQGLSNKEVAGILEVSVEALESLLARARRTLKIYWQAASQSAAASGGSHEQ</sequence>
<dbReference type="Pfam" id="PF04542">
    <property type="entry name" value="Sigma70_r2"/>
    <property type="match status" value="1"/>
</dbReference>
<feature type="domain" description="RNA polymerase sigma-70 region 2" evidence="6">
    <location>
        <begin position="23"/>
        <end position="89"/>
    </location>
</feature>
<dbReference type="Pfam" id="PF08281">
    <property type="entry name" value="Sigma70_r4_2"/>
    <property type="match status" value="1"/>
</dbReference>
<feature type="domain" description="RNA polymerase sigma factor 70 region 4 type 2" evidence="7">
    <location>
        <begin position="118"/>
        <end position="170"/>
    </location>
</feature>
<keyword evidence="5" id="KW-0804">Transcription</keyword>
<dbReference type="PANTHER" id="PTHR43133">
    <property type="entry name" value="RNA POLYMERASE ECF-TYPE SIGMA FACTO"/>
    <property type="match status" value="1"/>
</dbReference>
<dbReference type="InterPro" id="IPR013325">
    <property type="entry name" value="RNA_pol_sigma_r2"/>
</dbReference>
<dbReference type="InterPro" id="IPR036388">
    <property type="entry name" value="WH-like_DNA-bd_sf"/>
</dbReference>
<evidence type="ECO:0000256" key="4">
    <source>
        <dbReference type="ARBA" id="ARBA00023125"/>
    </source>
</evidence>
<dbReference type="GO" id="GO:0016987">
    <property type="term" value="F:sigma factor activity"/>
    <property type="evidence" value="ECO:0007669"/>
    <property type="project" value="UniProtKB-KW"/>
</dbReference>
<reference evidence="8" key="1">
    <citation type="journal article" date="2015" name="Nature">
        <title>Complex archaea that bridge the gap between prokaryotes and eukaryotes.</title>
        <authorList>
            <person name="Spang A."/>
            <person name="Saw J.H."/>
            <person name="Jorgensen S.L."/>
            <person name="Zaremba-Niedzwiedzka K."/>
            <person name="Martijn J."/>
            <person name="Lind A.E."/>
            <person name="van Eijk R."/>
            <person name="Schleper C."/>
            <person name="Guy L."/>
            <person name="Ettema T.J."/>
        </authorList>
    </citation>
    <scope>NUCLEOTIDE SEQUENCE</scope>
</reference>
<dbReference type="NCBIfam" id="TIGR02937">
    <property type="entry name" value="sigma70-ECF"/>
    <property type="match status" value="1"/>
</dbReference>
<evidence type="ECO:0000259" key="7">
    <source>
        <dbReference type="Pfam" id="PF08281"/>
    </source>
</evidence>
<dbReference type="InterPro" id="IPR039425">
    <property type="entry name" value="RNA_pol_sigma-70-like"/>
</dbReference>
<dbReference type="SUPFAM" id="SSF88946">
    <property type="entry name" value="Sigma2 domain of RNA polymerase sigma factors"/>
    <property type="match status" value="1"/>
</dbReference>
<dbReference type="SUPFAM" id="SSF88659">
    <property type="entry name" value="Sigma3 and sigma4 domains of RNA polymerase sigma factors"/>
    <property type="match status" value="1"/>
</dbReference>
<evidence type="ECO:0008006" key="9">
    <source>
        <dbReference type="Google" id="ProtNLM"/>
    </source>
</evidence>
<evidence type="ECO:0000256" key="2">
    <source>
        <dbReference type="ARBA" id="ARBA00023015"/>
    </source>
</evidence>
<organism evidence="8">
    <name type="scientific">marine sediment metagenome</name>
    <dbReference type="NCBI Taxonomy" id="412755"/>
    <lineage>
        <taxon>unclassified sequences</taxon>
        <taxon>metagenomes</taxon>
        <taxon>ecological metagenomes</taxon>
    </lineage>
</organism>
<dbReference type="InterPro" id="IPR007627">
    <property type="entry name" value="RNA_pol_sigma70_r2"/>
</dbReference>
<evidence type="ECO:0000256" key="5">
    <source>
        <dbReference type="ARBA" id="ARBA00023163"/>
    </source>
</evidence>
<comment type="caution">
    <text evidence="8">The sequence shown here is derived from an EMBL/GenBank/DDBJ whole genome shotgun (WGS) entry which is preliminary data.</text>
</comment>